<dbReference type="EMBL" id="CM056786">
    <property type="protein sequence ID" value="KAJ8729267.1"/>
    <property type="molecule type" value="Genomic_DNA"/>
</dbReference>
<accession>A0ACC2R0S7</accession>
<organism evidence="1 2">
    <name type="scientific">Mythimna loreyi</name>
    <dbReference type="NCBI Taxonomy" id="667449"/>
    <lineage>
        <taxon>Eukaryota</taxon>
        <taxon>Metazoa</taxon>
        <taxon>Ecdysozoa</taxon>
        <taxon>Arthropoda</taxon>
        <taxon>Hexapoda</taxon>
        <taxon>Insecta</taxon>
        <taxon>Pterygota</taxon>
        <taxon>Neoptera</taxon>
        <taxon>Endopterygota</taxon>
        <taxon>Lepidoptera</taxon>
        <taxon>Glossata</taxon>
        <taxon>Ditrysia</taxon>
        <taxon>Noctuoidea</taxon>
        <taxon>Noctuidae</taxon>
        <taxon>Noctuinae</taxon>
        <taxon>Hadenini</taxon>
        <taxon>Mythimna</taxon>
    </lineage>
</organism>
<protein>
    <submittedName>
        <fullName evidence="1">Uncharacterized protein</fullName>
    </submittedName>
</protein>
<name>A0ACC2R0S7_9NEOP</name>
<sequence>MHTSAVLCCILLSVLNDVLTVETSDLYTIRTEGCSITGMSEVNESIKKIVTAPPSIHNCSSVEPLVASNASHLWVQRETFDLYNILKEDTFYCCYKFFSAPVNINNIVYSECKQFSTVIKAEHEFVNVYCYYLDNVVYNDYFLFNYHDDIRPDKSPNEESYNVIILGLESMSRLNFHRTMPLTSNFLKERGVVELLGYSKLGDNSYPNLFPALTGLSFKNIRQTCIHDTVFNLEKCPNTLLWDKFKEKGYHTALGSDSIAGLLGQYEHRLPRIPTDFYLQPFILETRKLYRNQFYDYHACMGSKYYYKVLLEYIYGLTQHLELNKLFGMFWEESISHEDLNNPHIMDESYFNFLTDLRQHNYLSKTILIFLSDHGMRWGDIMRTEQGRMEGFLPLLGILFPEEFRRQYKLAFENIQQNAHRLTTPYDIHETLLDLLDLGSLEDDMIRKRTKSSVKSKSSLFLPVSTLRNCSSAGIEEHWCPCHRGRKVKVGSKMKITCEYNDEQIYQQYYLFARKKPLEKSRRKNETSYNVIVMGIDAISRLNFHRTMPKTVAYLKQKGAIELLGIDDHWCTCHKGIKIPPKSFDARDAAEQLVKQINEYLKEYEQCAELTLAEVMDVTEMIAGEPREKEVGWREFMAVVSTTPGDGVFEGTLRQRRETWSLAGTVSRLNLYGEQSHCVNQYQAKLYCYCR</sequence>
<dbReference type="Proteomes" id="UP001231649">
    <property type="component" value="Chromosome 10"/>
</dbReference>
<keyword evidence="2" id="KW-1185">Reference proteome</keyword>
<comment type="caution">
    <text evidence="1">The sequence shown here is derived from an EMBL/GenBank/DDBJ whole genome shotgun (WGS) entry which is preliminary data.</text>
</comment>
<evidence type="ECO:0000313" key="2">
    <source>
        <dbReference type="Proteomes" id="UP001231649"/>
    </source>
</evidence>
<proteinExistence type="predicted"/>
<gene>
    <name evidence="1" type="ORF">PYW08_000848</name>
</gene>
<reference evidence="1" key="1">
    <citation type="submission" date="2023-03" db="EMBL/GenBank/DDBJ databases">
        <title>Chromosome-level genomes of two armyworms, Mythimna separata and Mythimna loreyi, provide insights into the biosynthesis and reception of sex pheromones.</title>
        <authorList>
            <person name="Zhao H."/>
        </authorList>
    </citation>
    <scope>NUCLEOTIDE SEQUENCE</scope>
    <source>
        <strain evidence="1">BeijingLab</strain>
    </source>
</reference>
<evidence type="ECO:0000313" key="1">
    <source>
        <dbReference type="EMBL" id="KAJ8729267.1"/>
    </source>
</evidence>